<gene>
    <name evidence="6" type="primary">prkC_2</name>
    <name evidence="6" type="ORF">Enr17x_17700</name>
</gene>
<evidence type="ECO:0000259" key="5">
    <source>
        <dbReference type="PROSITE" id="PS50011"/>
    </source>
</evidence>
<dbReference type="InterPro" id="IPR000719">
    <property type="entry name" value="Prot_kinase_dom"/>
</dbReference>
<dbReference type="RefSeq" id="WP_145307746.1">
    <property type="nucleotide sequence ID" value="NZ_CP037452.1"/>
</dbReference>
<evidence type="ECO:0000256" key="3">
    <source>
        <dbReference type="ARBA" id="ARBA00022777"/>
    </source>
</evidence>
<dbReference type="Gene3D" id="3.30.200.20">
    <property type="entry name" value="Phosphorylase Kinase, domain 1"/>
    <property type="match status" value="1"/>
</dbReference>
<dbReference type="OrthoDB" id="6111975at2"/>
<dbReference type="GO" id="GO:0005524">
    <property type="term" value="F:ATP binding"/>
    <property type="evidence" value="ECO:0007669"/>
    <property type="project" value="UniProtKB-KW"/>
</dbReference>
<proteinExistence type="predicted"/>
<keyword evidence="3 6" id="KW-0418">Kinase</keyword>
<dbReference type="PROSITE" id="PS50011">
    <property type="entry name" value="PROTEIN_KINASE_DOM"/>
    <property type="match status" value="1"/>
</dbReference>
<organism evidence="6 7">
    <name type="scientific">Gimesia fumaroli</name>
    <dbReference type="NCBI Taxonomy" id="2527976"/>
    <lineage>
        <taxon>Bacteria</taxon>
        <taxon>Pseudomonadati</taxon>
        <taxon>Planctomycetota</taxon>
        <taxon>Planctomycetia</taxon>
        <taxon>Planctomycetales</taxon>
        <taxon>Planctomycetaceae</taxon>
        <taxon>Gimesia</taxon>
    </lineage>
</organism>
<name>A0A518I9L7_9PLAN</name>
<evidence type="ECO:0000313" key="7">
    <source>
        <dbReference type="Proteomes" id="UP000318313"/>
    </source>
</evidence>
<evidence type="ECO:0000256" key="4">
    <source>
        <dbReference type="ARBA" id="ARBA00022840"/>
    </source>
</evidence>
<keyword evidence="2" id="KW-0547">Nucleotide-binding</keyword>
<accession>A0A518I9L7</accession>
<dbReference type="Pfam" id="PF00069">
    <property type="entry name" value="Pkinase"/>
    <property type="match status" value="1"/>
</dbReference>
<dbReference type="Gene3D" id="1.10.510.10">
    <property type="entry name" value="Transferase(Phosphotransferase) domain 1"/>
    <property type="match status" value="1"/>
</dbReference>
<evidence type="ECO:0000313" key="6">
    <source>
        <dbReference type="EMBL" id="QDV49749.1"/>
    </source>
</evidence>
<dbReference type="KEGG" id="gfm:Enr17x_17700"/>
<dbReference type="AlphaFoldDB" id="A0A518I9L7"/>
<dbReference type="Proteomes" id="UP000318313">
    <property type="component" value="Chromosome"/>
</dbReference>
<keyword evidence="4" id="KW-0067">ATP-binding</keyword>
<dbReference type="SUPFAM" id="SSF56112">
    <property type="entry name" value="Protein kinase-like (PK-like)"/>
    <property type="match status" value="1"/>
</dbReference>
<dbReference type="EC" id="2.7.11.1" evidence="6"/>
<reference evidence="6 7" key="1">
    <citation type="submission" date="2019-03" db="EMBL/GenBank/DDBJ databases">
        <title>Deep-cultivation of Planctomycetes and their phenomic and genomic characterization uncovers novel biology.</title>
        <authorList>
            <person name="Wiegand S."/>
            <person name="Jogler M."/>
            <person name="Boedeker C."/>
            <person name="Pinto D."/>
            <person name="Vollmers J."/>
            <person name="Rivas-Marin E."/>
            <person name="Kohn T."/>
            <person name="Peeters S.H."/>
            <person name="Heuer A."/>
            <person name="Rast P."/>
            <person name="Oberbeckmann S."/>
            <person name="Bunk B."/>
            <person name="Jeske O."/>
            <person name="Meyerdierks A."/>
            <person name="Storesund J.E."/>
            <person name="Kallscheuer N."/>
            <person name="Luecker S."/>
            <person name="Lage O.M."/>
            <person name="Pohl T."/>
            <person name="Merkel B.J."/>
            <person name="Hornburger P."/>
            <person name="Mueller R.-W."/>
            <person name="Bruemmer F."/>
            <person name="Labrenz M."/>
            <person name="Spormann A.M."/>
            <person name="Op den Camp H."/>
            <person name="Overmann J."/>
            <person name="Amann R."/>
            <person name="Jetten M.S.M."/>
            <person name="Mascher T."/>
            <person name="Medema M.H."/>
            <person name="Devos D.P."/>
            <person name="Kaster A.-K."/>
            <person name="Ovreas L."/>
            <person name="Rohde M."/>
            <person name="Galperin M.Y."/>
            <person name="Jogler C."/>
        </authorList>
    </citation>
    <scope>NUCLEOTIDE SEQUENCE [LARGE SCALE GENOMIC DNA]</scope>
    <source>
        <strain evidence="6 7">Enr17</strain>
    </source>
</reference>
<sequence length="408" mass="46859">MNSENRTEIISTDVVATECITLEVLASQFVDEHRRWLNPSIETYALTYPEYAVEIRESFPVLIAMEQWKGNQEFSSLRRQLPEPASIKQLGDCHITREISRNRTAIVYEAVQGKWNRRVLVKLLPWKSEMTPRWQERFEREARLVARLRHPNIVSFYKSGEDQGYCYSVTQQVDGVGLDQIIGYFADETQSSQKNTGKQKCRDQTAAIACSLQENRWRAFTGIALQVADALRYAHSRETLHNDLKPENILIDAAGHVWVNNFSLAQFAEGALKQQSAKTLSYQAPERFQGQNHEQSDIYSLGMVLYELATLSLAFPFSNSSELVEQILNQEPLRPRALNPSIPIDFESIILNCITKSQQQRYQSVEALSLDLVRLIHGKSVKRRTSSPGVFNRKWFPFWNRNSGQQAK</sequence>
<evidence type="ECO:0000256" key="2">
    <source>
        <dbReference type="ARBA" id="ARBA00022741"/>
    </source>
</evidence>
<dbReference type="InterPro" id="IPR011009">
    <property type="entry name" value="Kinase-like_dom_sf"/>
</dbReference>
<dbReference type="PANTHER" id="PTHR43289:SF34">
    <property type="entry name" value="SERINE_THREONINE-PROTEIN KINASE YBDM-RELATED"/>
    <property type="match status" value="1"/>
</dbReference>
<keyword evidence="1 6" id="KW-0808">Transferase</keyword>
<protein>
    <submittedName>
        <fullName evidence="6">Serine/threonine-protein kinase PrkC</fullName>
        <ecNumber evidence="6">2.7.11.1</ecNumber>
    </submittedName>
</protein>
<dbReference type="SMART" id="SM00220">
    <property type="entry name" value="S_TKc"/>
    <property type="match status" value="1"/>
</dbReference>
<evidence type="ECO:0000256" key="1">
    <source>
        <dbReference type="ARBA" id="ARBA00022679"/>
    </source>
</evidence>
<dbReference type="PANTHER" id="PTHR43289">
    <property type="entry name" value="MITOGEN-ACTIVATED PROTEIN KINASE KINASE KINASE 20-RELATED"/>
    <property type="match status" value="1"/>
</dbReference>
<keyword evidence="7" id="KW-1185">Reference proteome</keyword>
<dbReference type="EMBL" id="CP037452">
    <property type="protein sequence ID" value="QDV49749.1"/>
    <property type="molecule type" value="Genomic_DNA"/>
</dbReference>
<dbReference type="CDD" id="cd14014">
    <property type="entry name" value="STKc_PknB_like"/>
    <property type="match status" value="1"/>
</dbReference>
<dbReference type="GO" id="GO:0004674">
    <property type="term" value="F:protein serine/threonine kinase activity"/>
    <property type="evidence" value="ECO:0007669"/>
    <property type="project" value="UniProtKB-EC"/>
</dbReference>
<feature type="domain" description="Protein kinase" evidence="5">
    <location>
        <begin position="93"/>
        <end position="373"/>
    </location>
</feature>